<evidence type="ECO:0000259" key="5">
    <source>
        <dbReference type="PROSITE" id="PS50893"/>
    </source>
</evidence>
<dbReference type="SUPFAM" id="SSF52540">
    <property type="entry name" value="P-loop containing nucleoside triphosphate hydrolases"/>
    <property type="match status" value="1"/>
</dbReference>
<dbReference type="GO" id="GO:0005524">
    <property type="term" value="F:ATP binding"/>
    <property type="evidence" value="ECO:0007669"/>
    <property type="project" value="UniProtKB-KW"/>
</dbReference>
<dbReference type="SMART" id="SM00382">
    <property type="entry name" value="AAA"/>
    <property type="match status" value="1"/>
</dbReference>
<reference evidence="7" key="2">
    <citation type="journal article" date="2011" name="Stand. Genomic Sci.">
        <title>Complete genome sequence of Weeksella virosa type strain (9751T).</title>
        <authorList>
            <person name="Lang E."/>
            <person name="Teshima H."/>
            <person name="Lucas S."/>
            <person name="Lapidus A."/>
            <person name="Hammon N."/>
            <person name="Deshpande S."/>
            <person name="Nolan M."/>
            <person name="Cheng J."/>
            <person name="Pitluck S."/>
            <person name="Liolios K."/>
            <person name="Pagani I."/>
            <person name="Mikhailova N."/>
            <person name="Ivanova N."/>
            <person name="Mavromatis K."/>
            <person name="Pati A."/>
            <person name="Tapia R."/>
            <person name="Han C."/>
            <person name="Goodwin L."/>
            <person name="Chen A."/>
            <person name="Palaniappan K."/>
            <person name="Land M."/>
            <person name="Hauser L."/>
            <person name="Chang Y."/>
            <person name="Jeffries C."/>
            <person name="Brambilla E."/>
            <person name="Kopitz M."/>
            <person name="Rohde M."/>
            <person name="Goker M."/>
            <person name="Tindall B."/>
            <person name="Detter J."/>
            <person name="Woyke T."/>
            <person name="Bristow J."/>
            <person name="Eisen J."/>
            <person name="Markowitz V."/>
            <person name="Hugenholtz P."/>
            <person name="Klenk H."/>
            <person name="Kyrpides N."/>
        </authorList>
    </citation>
    <scope>NUCLEOTIDE SEQUENCE [LARGE SCALE GENOMIC DNA]</scope>
    <source>
        <strain evidence="7">ATCC 43766 / DSM 16922 / JCM 21250 / NBRC 16016 / NCTC 11634 / CL345/78</strain>
    </source>
</reference>
<evidence type="ECO:0000313" key="7">
    <source>
        <dbReference type="Proteomes" id="UP000008641"/>
    </source>
</evidence>
<evidence type="ECO:0000313" key="6">
    <source>
        <dbReference type="EMBL" id="ADX68532.1"/>
    </source>
</evidence>
<accession>F0P0N3</accession>
<gene>
    <name evidence="6" type="ordered locus">Weevi_1844</name>
</gene>
<dbReference type="Proteomes" id="UP000008641">
    <property type="component" value="Chromosome"/>
</dbReference>
<dbReference type="HOGENOM" id="CLU_000604_1_11_10"/>
<dbReference type="OrthoDB" id="9787851at2"/>
<dbReference type="CDD" id="cd03214">
    <property type="entry name" value="ABC_Iron-Siderophores_B12_Hemin"/>
    <property type="match status" value="1"/>
</dbReference>
<dbReference type="InterPro" id="IPR027417">
    <property type="entry name" value="P-loop_NTPase"/>
</dbReference>
<keyword evidence="2" id="KW-0813">Transport</keyword>
<dbReference type="PROSITE" id="PS50893">
    <property type="entry name" value="ABC_TRANSPORTER_2"/>
    <property type="match status" value="1"/>
</dbReference>
<organism evidence="6 7">
    <name type="scientific">Weeksella virosa (strain ATCC 43766 / DSM 16922 / JCM 21250 / CCUG 30538 / CDC 9751 / IAM 14551 / NBRC 16016 / NCTC 11634 / CL345/78)</name>
    <dbReference type="NCBI Taxonomy" id="865938"/>
    <lineage>
        <taxon>Bacteria</taxon>
        <taxon>Pseudomonadati</taxon>
        <taxon>Bacteroidota</taxon>
        <taxon>Flavobacteriia</taxon>
        <taxon>Flavobacteriales</taxon>
        <taxon>Weeksellaceae</taxon>
        <taxon>Weeksella</taxon>
    </lineage>
</organism>
<dbReference type="RefSeq" id="WP_013598921.1">
    <property type="nucleotide sequence ID" value="NC_015144.1"/>
</dbReference>
<dbReference type="Gene3D" id="3.40.50.300">
    <property type="entry name" value="P-loop containing nucleotide triphosphate hydrolases"/>
    <property type="match status" value="1"/>
</dbReference>
<dbReference type="eggNOG" id="COG1120">
    <property type="taxonomic scope" value="Bacteria"/>
</dbReference>
<dbReference type="InterPro" id="IPR003593">
    <property type="entry name" value="AAA+_ATPase"/>
</dbReference>
<reference evidence="6 7" key="1">
    <citation type="journal article" date="2011" name="Stand. Genomic Sci.">
        <title>Complete genome sequence of Weeksella virosa type strain (9751).</title>
        <authorList>
            <person name="Lang E."/>
            <person name="Teshima H."/>
            <person name="Lucas S."/>
            <person name="Lapidus A."/>
            <person name="Hammon N."/>
            <person name="Deshpande S."/>
            <person name="Nolan M."/>
            <person name="Cheng J.F."/>
            <person name="Pitluck S."/>
            <person name="Liolios K."/>
            <person name="Pagani I."/>
            <person name="Mikhailova N."/>
            <person name="Ivanova N."/>
            <person name="Mavromatis K."/>
            <person name="Pati A."/>
            <person name="Tapia R."/>
            <person name="Han C."/>
            <person name="Goodwin L."/>
            <person name="Chen A."/>
            <person name="Palaniappan K."/>
            <person name="Land M."/>
            <person name="Hauser L."/>
            <person name="Chang Y.J."/>
            <person name="Jeffries C.D."/>
            <person name="Brambilla E.M."/>
            <person name="Kopitz M."/>
            <person name="Rohde M."/>
            <person name="Goker M."/>
            <person name="Tindall B.J."/>
            <person name="Detter J.C."/>
            <person name="Woyke T."/>
            <person name="Bristow J."/>
            <person name="Eisen J.A."/>
            <person name="Markowitz V."/>
            <person name="Hugenholtz P."/>
            <person name="Klenk H.P."/>
            <person name="Kyrpides N.C."/>
        </authorList>
    </citation>
    <scope>NUCLEOTIDE SEQUENCE [LARGE SCALE GENOMIC DNA]</scope>
    <source>
        <strain evidence="7">ATCC 43766 / DSM 16922 / JCM 21250 / NBRC 16016 / NCTC 11634 / CL345/78</strain>
    </source>
</reference>
<comment type="similarity">
    <text evidence="1">Belongs to the ABC transporter superfamily.</text>
</comment>
<dbReference type="KEGG" id="wvi:Weevi_1844"/>
<dbReference type="InterPro" id="IPR003439">
    <property type="entry name" value="ABC_transporter-like_ATP-bd"/>
</dbReference>
<dbReference type="Pfam" id="PF00005">
    <property type="entry name" value="ABC_tran"/>
    <property type="match status" value="1"/>
</dbReference>
<dbReference type="STRING" id="865938.Weevi_1844"/>
<evidence type="ECO:0000256" key="2">
    <source>
        <dbReference type="ARBA" id="ARBA00022448"/>
    </source>
</evidence>
<evidence type="ECO:0000256" key="3">
    <source>
        <dbReference type="ARBA" id="ARBA00022741"/>
    </source>
</evidence>
<keyword evidence="3" id="KW-0547">Nucleotide-binding</keyword>
<evidence type="ECO:0000256" key="1">
    <source>
        <dbReference type="ARBA" id="ARBA00005417"/>
    </source>
</evidence>
<keyword evidence="4" id="KW-0067">ATP-binding</keyword>
<dbReference type="GO" id="GO:0016887">
    <property type="term" value="F:ATP hydrolysis activity"/>
    <property type="evidence" value="ECO:0007669"/>
    <property type="project" value="InterPro"/>
</dbReference>
<name>F0P0N3_WEEVC</name>
<dbReference type="AlphaFoldDB" id="F0P0N3"/>
<protein>
    <submittedName>
        <fullName evidence="6">ABC transporter related protein</fullName>
    </submittedName>
</protein>
<sequence>MNNRTVDNIRLENLVVGYKNKTLLKELNLQIETGKFIVLLGNNGAGKSSLLNTILGINQPISGDILYSNQAISQMKTSEIAKQVAVVFSNLTHIPTIKVADLIEIGANDHFSYKQQMALNRVILEEIPIKNILDKYATEISEGQLQLAMITRALKQNTPFLLLDEPTANLDLGNQFRIFDLLKKLSKQLQKTFLMATHQVDLALEMADEIWWIENKQLVSGLPEDIAYRYRILEKLSDNILQFIPSRNIYSIPIETKKTVNLQGEGELFYWTSKALLKQGYQQSSLSQTSVIVREKEIYYEDKTFHSIEKFIYYFIQNA</sequence>
<dbReference type="PANTHER" id="PTHR42734">
    <property type="entry name" value="METAL TRANSPORT SYSTEM ATP-BINDING PROTEIN TM_0124-RELATED"/>
    <property type="match status" value="1"/>
</dbReference>
<proteinExistence type="inferred from homology"/>
<feature type="domain" description="ABC transporter" evidence="5">
    <location>
        <begin position="9"/>
        <end position="240"/>
    </location>
</feature>
<evidence type="ECO:0000256" key="4">
    <source>
        <dbReference type="ARBA" id="ARBA00022840"/>
    </source>
</evidence>
<keyword evidence="7" id="KW-1185">Reference proteome</keyword>
<dbReference type="EMBL" id="CP002455">
    <property type="protein sequence ID" value="ADX68532.1"/>
    <property type="molecule type" value="Genomic_DNA"/>
</dbReference>
<dbReference type="PANTHER" id="PTHR42734:SF6">
    <property type="entry name" value="MOLYBDATE IMPORT ATP-BINDING PROTEIN MOLC"/>
    <property type="match status" value="1"/>
</dbReference>
<dbReference type="InterPro" id="IPR050153">
    <property type="entry name" value="Metal_Ion_Import_ABC"/>
</dbReference>